<evidence type="ECO:0000313" key="3">
    <source>
        <dbReference type="EMBL" id="GFQ93467.1"/>
    </source>
</evidence>
<sequence length="339" mass="38184">MEKDLKLKEFSGELFSYIYREYNSVFELPVKLPHVFNHHPAGDFSEDEGKAVMKLCVNLRTVFSGAFTRAFPQVQRSVKHFMTFLTSRCLKLCGDDLFLSFLMICAFIAELNLFCWINGCFAFMNTAPKCLTAIFNRRLKKEFYASGGWERLRIFCESFVRVNGNGAEASGLPMEYTHDDFINQDLLTSIEELLDQNSSSEDDSSIESNATSDSDDEEDESNGEETDGEAAPAEQQQEMDDASEDEEESEESSMDSDESDDSDSEESSVEKKDKLNHTAQEEDSEDESDSSEESEPSSMSGDEESESEDSESDTAPNAEQINCIKPVMQENLSIEKKIL</sequence>
<feature type="compositionally biased region" description="Basic and acidic residues" evidence="1">
    <location>
        <begin position="268"/>
        <end position="280"/>
    </location>
</feature>
<feature type="transmembrane region" description="Helical" evidence="2">
    <location>
        <begin position="97"/>
        <end position="124"/>
    </location>
</feature>
<keyword evidence="2" id="KW-0812">Transmembrane</keyword>
<evidence type="ECO:0000256" key="1">
    <source>
        <dbReference type="SAM" id="MobiDB-lite"/>
    </source>
</evidence>
<keyword evidence="2" id="KW-1133">Transmembrane helix</keyword>
<evidence type="ECO:0000313" key="4">
    <source>
        <dbReference type="Proteomes" id="UP000887116"/>
    </source>
</evidence>
<proteinExistence type="predicted"/>
<dbReference type="Proteomes" id="UP000887116">
    <property type="component" value="Unassembled WGS sequence"/>
</dbReference>
<feature type="compositionally biased region" description="Acidic residues" evidence="1">
    <location>
        <begin position="281"/>
        <end position="312"/>
    </location>
</feature>
<feature type="compositionally biased region" description="Acidic residues" evidence="1">
    <location>
        <begin position="237"/>
        <end position="267"/>
    </location>
</feature>
<comment type="caution">
    <text evidence="3">The sequence shown here is derived from an EMBL/GenBank/DDBJ whole genome shotgun (WGS) entry which is preliminary data.</text>
</comment>
<dbReference type="OrthoDB" id="6436281at2759"/>
<organism evidence="3 4">
    <name type="scientific">Trichonephila clavata</name>
    <name type="common">Joro spider</name>
    <name type="synonym">Nephila clavata</name>
    <dbReference type="NCBI Taxonomy" id="2740835"/>
    <lineage>
        <taxon>Eukaryota</taxon>
        <taxon>Metazoa</taxon>
        <taxon>Ecdysozoa</taxon>
        <taxon>Arthropoda</taxon>
        <taxon>Chelicerata</taxon>
        <taxon>Arachnida</taxon>
        <taxon>Araneae</taxon>
        <taxon>Araneomorphae</taxon>
        <taxon>Entelegynae</taxon>
        <taxon>Araneoidea</taxon>
        <taxon>Nephilidae</taxon>
        <taxon>Trichonephila</taxon>
    </lineage>
</organism>
<keyword evidence="4" id="KW-1185">Reference proteome</keyword>
<feature type="region of interest" description="Disordered" evidence="1">
    <location>
        <begin position="196"/>
        <end position="324"/>
    </location>
</feature>
<reference evidence="3" key="1">
    <citation type="submission" date="2020-07" db="EMBL/GenBank/DDBJ databases">
        <title>Multicomponent nature underlies the extraordinary mechanical properties of spider dragline silk.</title>
        <authorList>
            <person name="Kono N."/>
            <person name="Nakamura H."/>
            <person name="Mori M."/>
            <person name="Yoshida Y."/>
            <person name="Ohtoshi R."/>
            <person name="Malay A.D."/>
            <person name="Moran D.A.P."/>
            <person name="Tomita M."/>
            <person name="Numata K."/>
            <person name="Arakawa K."/>
        </authorList>
    </citation>
    <scope>NUCLEOTIDE SEQUENCE</scope>
</reference>
<feature type="compositionally biased region" description="Acidic residues" evidence="1">
    <location>
        <begin position="213"/>
        <end position="228"/>
    </location>
</feature>
<gene>
    <name evidence="3" type="primary">AVEN_76168_1</name>
    <name evidence="3" type="ORF">TNCT_76951</name>
</gene>
<dbReference type="AlphaFoldDB" id="A0A8X6IFH2"/>
<accession>A0A8X6IFH2</accession>
<protein>
    <submittedName>
        <fullName evidence="3">Uncharacterized protein</fullName>
    </submittedName>
</protein>
<evidence type="ECO:0000256" key="2">
    <source>
        <dbReference type="SAM" id="Phobius"/>
    </source>
</evidence>
<dbReference type="EMBL" id="BMAO01004258">
    <property type="protein sequence ID" value="GFQ93467.1"/>
    <property type="molecule type" value="Genomic_DNA"/>
</dbReference>
<name>A0A8X6IFH2_TRICU</name>
<keyword evidence="2" id="KW-0472">Membrane</keyword>